<dbReference type="SUPFAM" id="SSF88697">
    <property type="entry name" value="PUA domain-like"/>
    <property type="match status" value="1"/>
</dbReference>
<dbReference type="Gene3D" id="2.30.130.10">
    <property type="entry name" value="PUA domain"/>
    <property type="match status" value="1"/>
</dbReference>
<dbReference type="Pfam" id="PF01472">
    <property type="entry name" value="PUA"/>
    <property type="match status" value="1"/>
</dbReference>
<dbReference type="GO" id="GO:0016428">
    <property type="term" value="F:tRNA (cytidine-5-)-methyltransferase activity"/>
    <property type="evidence" value="ECO:0007669"/>
    <property type="project" value="UniProtKB-UniRule"/>
</dbReference>
<name>D5U2B8_THEAM</name>
<dbReference type="InterPro" id="IPR001678">
    <property type="entry name" value="MeTrfase_RsmB-F_NOP2_dom"/>
</dbReference>
<dbReference type="SMART" id="SM00359">
    <property type="entry name" value="PUA"/>
    <property type="match status" value="1"/>
</dbReference>
<gene>
    <name evidence="7" type="ordered locus">Tagg_0998</name>
</gene>
<accession>D5U2B8</accession>
<comment type="catalytic activity">
    <reaction evidence="5">
        <text>cytidine(72) in tRNA + S-adenosyl-L-methionine = 5-methylcytidine(72) in tRNA + S-adenosyl-L-homocysteine + H(+)</text>
        <dbReference type="Rhea" id="RHEA:61988"/>
        <dbReference type="Rhea" id="RHEA-COMP:15996"/>
        <dbReference type="Rhea" id="RHEA-COMP:15997"/>
        <dbReference type="ChEBI" id="CHEBI:15378"/>
        <dbReference type="ChEBI" id="CHEBI:57856"/>
        <dbReference type="ChEBI" id="CHEBI:59789"/>
        <dbReference type="ChEBI" id="CHEBI:74483"/>
        <dbReference type="ChEBI" id="CHEBI:82748"/>
    </reaction>
</comment>
<keyword evidence="8" id="KW-1185">Reference proteome</keyword>
<comment type="function">
    <text evidence="5">S-adenosyl-L-methionine-dependent methyltransferase that specifically methylates the C5 position of cytosine 72 in several tRNAs.</text>
</comment>
<dbReference type="SUPFAM" id="SSF53335">
    <property type="entry name" value="S-adenosyl-L-methionine-dependent methyltransferases"/>
    <property type="match status" value="1"/>
</dbReference>
<dbReference type="Pfam" id="PF22458">
    <property type="entry name" value="RsmF-B_ferredox"/>
    <property type="match status" value="1"/>
</dbReference>
<dbReference type="PANTHER" id="PTHR22807:SF34">
    <property type="entry name" value="TRNA (CYTOSINE(72)-C(5))-METHYLTRANSFERASE NSUN6"/>
    <property type="match status" value="1"/>
</dbReference>
<feature type="binding site" evidence="5">
    <location>
        <position position="226"/>
    </location>
    <ligand>
        <name>S-adenosyl-L-methionine</name>
        <dbReference type="ChEBI" id="CHEBI:59789"/>
    </ligand>
</feature>
<dbReference type="Gene3D" id="3.40.50.150">
    <property type="entry name" value="Vaccinia Virus protein VP39"/>
    <property type="match status" value="1"/>
</dbReference>
<dbReference type="GO" id="GO:0000049">
    <property type="term" value="F:tRNA binding"/>
    <property type="evidence" value="ECO:0007669"/>
    <property type="project" value="UniProtKB-UniRule"/>
</dbReference>
<dbReference type="PROSITE" id="PS50890">
    <property type="entry name" value="PUA"/>
    <property type="match status" value="1"/>
</dbReference>
<dbReference type="HAMAP" id="MF_02237">
    <property type="entry name" value="NSUN6"/>
    <property type="match status" value="1"/>
</dbReference>
<evidence type="ECO:0000256" key="3">
    <source>
        <dbReference type="ARBA" id="ARBA00022691"/>
    </source>
</evidence>
<evidence type="ECO:0000259" key="6">
    <source>
        <dbReference type="PROSITE" id="PS51686"/>
    </source>
</evidence>
<dbReference type="Proteomes" id="UP000002376">
    <property type="component" value="Chromosome"/>
</dbReference>
<comment type="caution">
    <text evidence="5">Lacks conserved residue(s) required for the propagation of feature annotation.</text>
</comment>
<reference key="3">
    <citation type="submission" date="2010-02" db="EMBL/GenBank/DDBJ databases">
        <title>Complete genome sequence of Thermosphaera aggregans type strain (M11TL).</title>
        <authorList>
            <consortium name="US DOE Joint Genome Institute (JGI-PGF)"/>
            <person name="Spring S."/>
            <person name="Lapidus A."/>
            <person name="Munk C."/>
            <person name="Schroeder M."/>
            <person name="Glavina Del Rio T."/>
            <person name="Tice H."/>
            <person name="Copeland A."/>
            <person name="Cheng J.-F."/>
            <person name="Lucas S."/>
            <person name="Chen F."/>
            <person name="Nolan M."/>
            <person name="Bruce D."/>
            <person name="Goodwin L."/>
            <person name="Pitluck S."/>
            <person name="Ivanova N."/>
            <person name="Mavromatis K."/>
            <person name="Ovchinnikova G."/>
            <person name="Pati A."/>
            <person name="Chen A."/>
            <person name="Palaniappan K."/>
            <person name="Land M."/>
            <person name="Hauser L."/>
            <person name="Chang Y.-J."/>
            <person name="Jeffries C.C."/>
            <person name="Brettin T."/>
            <person name="Detter J.C."/>
            <person name="Tapia R."/>
            <person name="Han C."/>
            <person name="Chain P."/>
            <person name="Heimerl T."/>
            <person name="Weik F."/>
            <person name="Goker M."/>
            <person name="Rachel R."/>
            <person name="Bristow J."/>
            <person name="Eisen J.A."/>
            <person name="Markowitz V."/>
            <person name="Hugenholtz P."/>
            <person name="Kyrpides N.C."/>
            <person name="Klenk H.-P."/>
        </authorList>
    </citation>
    <scope>NUCLEOTIDE SEQUENCE</scope>
    <source>
        <strain>DSM 11486</strain>
    </source>
</reference>
<dbReference type="HOGENOM" id="CLU_005316_1_0_2"/>
<feature type="binding site" evidence="5">
    <location>
        <position position="249"/>
    </location>
    <ligand>
        <name>S-adenosyl-L-methionine</name>
        <dbReference type="ChEBI" id="CHEBI:59789"/>
    </ligand>
</feature>
<dbReference type="CDD" id="cd07953">
    <property type="entry name" value="PUA"/>
    <property type="match status" value="1"/>
</dbReference>
<evidence type="ECO:0000256" key="1">
    <source>
        <dbReference type="ARBA" id="ARBA00022603"/>
    </source>
</evidence>
<dbReference type="InterPro" id="IPR043699">
    <property type="entry name" value="NSUN6"/>
</dbReference>
<feature type="active site" description="Nucleophile" evidence="5">
    <location>
        <position position="319"/>
    </location>
</feature>
<dbReference type="GO" id="GO:0006400">
    <property type="term" value="P:tRNA modification"/>
    <property type="evidence" value="ECO:0007669"/>
    <property type="project" value="UniProtKB-UniRule"/>
</dbReference>
<dbReference type="Gene3D" id="3.30.70.1170">
    <property type="entry name" value="Sun protein, domain 3"/>
    <property type="match status" value="1"/>
</dbReference>
<keyword evidence="4 5" id="KW-0694">RNA-binding</keyword>
<feature type="binding site" evidence="5">
    <location>
        <position position="296"/>
    </location>
    <ligand>
        <name>S-adenosyl-L-methionine</name>
        <dbReference type="ChEBI" id="CHEBI:59789"/>
    </ligand>
</feature>
<evidence type="ECO:0000313" key="7">
    <source>
        <dbReference type="EMBL" id="ADG91268.1"/>
    </source>
</evidence>
<evidence type="ECO:0000256" key="2">
    <source>
        <dbReference type="ARBA" id="ARBA00022679"/>
    </source>
</evidence>
<proteinExistence type="inferred from homology"/>
<dbReference type="AlphaFoldDB" id="D5U2B8"/>
<keyword evidence="3 5" id="KW-0949">S-adenosyl-L-methionine</keyword>
<feature type="domain" description="SAM-dependent MTase RsmB/NOP-type" evidence="6">
    <location>
        <begin position="92"/>
        <end position="382"/>
    </location>
</feature>
<dbReference type="KEGG" id="tag:Tagg_0998"/>
<keyword evidence="1 5" id="KW-0489">Methyltransferase</keyword>
<dbReference type="InterPro" id="IPR029063">
    <property type="entry name" value="SAM-dependent_MTases_sf"/>
</dbReference>
<dbReference type="eggNOG" id="arCOG00975">
    <property type="taxonomic scope" value="Archaea"/>
</dbReference>
<reference evidence="8" key="2">
    <citation type="journal article" date="2010" name="Stand. Genomic Sci.">
        <title>Complete genome sequence of Thermosphaera aggregans type strain (M11TLT).</title>
        <authorList>
            <person name="Spring S."/>
            <person name="Rachel R."/>
            <person name="Lapidus A."/>
            <person name="Davenport K."/>
            <person name="Tice H."/>
            <person name="Copeland A."/>
            <person name="Cheng J.-F."/>
            <person name="Lucas S."/>
            <person name="Chen F."/>
            <person name="Nolan M."/>
            <person name="Bruce D."/>
            <person name="Goodwin L."/>
            <person name="Pitluck S."/>
            <person name="Ivanova N."/>
            <person name="Mavromatis K."/>
            <person name="Ovchinnikova G."/>
            <person name="Pati A."/>
            <person name="Chen A."/>
            <person name="Palaniappan K."/>
            <person name="Land M."/>
            <person name="Hauser L."/>
            <person name="Chang Y.-J."/>
            <person name="Jeffries C.C."/>
            <person name="Brettin T."/>
            <person name="Detter J.C."/>
            <person name="Tapia R."/>
            <person name="Han C."/>
            <person name="Heimerl T."/>
            <person name="Weikl F."/>
            <person name="Brambilla E."/>
            <person name="Goker M."/>
            <person name="Bristow J."/>
            <person name="Eisen J.A."/>
            <person name="Markowitz V."/>
            <person name="Hugenholtz P."/>
            <person name="Kyrpides N.C."/>
            <person name="Klenk H.-P."/>
        </authorList>
    </citation>
    <scope>NUCLEOTIDE SEQUENCE [LARGE SCALE GENOMIC DNA]</scope>
    <source>
        <strain evidence="8">DSM 11486 / M11TL</strain>
    </source>
</reference>
<reference evidence="7 8" key="1">
    <citation type="journal article" date="2010" name="Stand. Genomic Sci.">
        <title>Complete genome sequence of Thermosphaera aggregans type strain (M11TL).</title>
        <authorList>
            <person name="Spring S."/>
            <person name="Rachel R."/>
            <person name="Lapidus A."/>
            <person name="Davenport K."/>
            <person name="Tice H."/>
            <person name="Copeland A."/>
            <person name="Cheng J.F."/>
            <person name="Lucas S."/>
            <person name="Chen F."/>
            <person name="Nolan M."/>
            <person name="Bruce D."/>
            <person name="Goodwin L."/>
            <person name="Pitluck S."/>
            <person name="Ivanova N."/>
            <person name="Mavromatis K."/>
            <person name="Ovchinnikova G."/>
            <person name="Pati A."/>
            <person name="Chen A."/>
            <person name="Palaniappan K."/>
            <person name="Land M."/>
            <person name="Hauser L."/>
            <person name="Chang Y.J."/>
            <person name="Jeffries C.C."/>
            <person name="Brettin T."/>
            <person name="Detter J.C."/>
            <person name="Tapia R."/>
            <person name="Han C."/>
            <person name="Heimerl T."/>
            <person name="Weikl F."/>
            <person name="Brambilla E."/>
            <person name="Goker M."/>
            <person name="Bristow J."/>
            <person name="Eisen J.A."/>
            <person name="Markowitz V."/>
            <person name="Hugenholtz P."/>
            <person name="Kyrpides N.C."/>
            <person name="Klenk H.P."/>
        </authorList>
    </citation>
    <scope>NUCLEOTIDE SEQUENCE [LARGE SCALE GENOMIC DNA]</scope>
    <source>
        <strain evidence="8">DSM 11486 / M11TL</strain>
    </source>
</reference>
<dbReference type="InterPro" id="IPR002478">
    <property type="entry name" value="PUA"/>
</dbReference>
<protein>
    <recommendedName>
        <fullName evidence="5">tRNA (cytosine(72)-C(5))-methyltransferase</fullName>
        <shortName evidence="5">tRNA:m(5)C72 MTase</shortName>
        <ecNumber evidence="5">2.1.1.-</ecNumber>
    </recommendedName>
</protein>
<dbReference type="InterPro" id="IPR036974">
    <property type="entry name" value="PUA_sf"/>
</dbReference>
<sequence>MLEDVLNELRRVYGSLTQRLVESLATPPRRLYIRVNTLRTTVEEVLEEMEKEGVRARKDEEVDEAVYVELEGPFKLPGDIDKAFIVDEKTAASVMMGSNLYRPGVLKADSIRRGELVKVVSKHGFYVGVVEAAMSSSELFRVNKGLIGVNITSVYRAPKINELSVYRKGLIYPQGLPAMVTTLFLNPREGDLVADLNASPGGKTGHVVQYTKGKSRIIAFDRNTPKIEVLKTNLEKLGLNINVLAIPYDSRYAHLDFNLNEKVNKVLIDPPCSNLGVRPKLTFDKTLTDILNNANYQKQFLKTAYSILKKGGIAVYSTCTLTLRENEEVVSYAVKELGFESVEADSRFSRLDKVYFEDIVGYRFHPLNSDMPGYFIALLKKP</sequence>
<dbReference type="OrthoDB" id="14725at2157"/>
<dbReference type="PRINTS" id="PR02008">
    <property type="entry name" value="RCMTFAMILY"/>
</dbReference>
<dbReference type="GO" id="GO:0001510">
    <property type="term" value="P:RNA methylation"/>
    <property type="evidence" value="ECO:0007669"/>
    <property type="project" value="InterPro"/>
</dbReference>
<dbReference type="InterPro" id="IPR023267">
    <property type="entry name" value="RCMT"/>
</dbReference>
<dbReference type="EC" id="2.1.1.-" evidence="5"/>
<dbReference type="eggNOG" id="arCOG00973">
    <property type="taxonomic scope" value="Archaea"/>
</dbReference>
<dbReference type="PANTHER" id="PTHR22807">
    <property type="entry name" value="NOP2 YEAST -RELATED NOL1/NOP2/FMU SUN DOMAIN-CONTAINING"/>
    <property type="match status" value="1"/>
</dbReference>
<dbReference type="PROSITE" id="PS51686">
    <property type="entry name" value="SAM_MT_RSMB_NOP"/>
    <property type="match status" value="1"/>
</dbReference>
<evidence type="ECO:0000256" key="4">
    <source>
        <dbReference type="ARBA" id="ARBA00022884"/>
    </source>
</evidence>
<comment type="similarity">
    <text evidence="5">Belongs to the class I-like SAM-binding methyltransferase superfamily. RsmB/NOP family.</text>
</comment>
<evidence type="ECO:0000256" key="5">
    <source>
        <dbReference type="HAMAP-Rule" id="MF_02237"/>
    </source>
</evidence>
<dbReference type="EMBL" id="CP001939">
    <property type="protein sequence ID" value="ADG91268.1"/>
    <property type="molecule type" value="Genomic_DNA"/>
</dbReference>
<feature type="binding site" evidence="5">
    <location>
        <position position="221"/>
    </location>
    <ligand>
        <name>S-adenosyl-L-methionine</name>
        <dbReference type="ChEBI" id="CHEBI:59789"/>
    </ligand>
</feature>
<feature type="binding site" evidence="5">
    <location>
        <position position="269"/>
    </location>
    <ligand>
        <name>S-adenosyl-L-methionine</name>
        <dbReference type="ChEBI" id="CHEBI:59789"/>
    </ligand>
</feature>
<evidence type="ECO:0000313" key="8">
    <source>
        <dbReference type="Proteomes" id="UP000002376"/>
    </source>
</evidence>
<dbReference type="STRING" id="633148.Tagg_0998"/>
<dbReference type="InterPro" id="IPR054728">
    <property type="entry name" value="RsmB-like_ferredoxin"/>
</dbReference>
<dbReference type="InterPro" id="IPR049560">
    <property type="entry name" value="MeTrfase_RsmB-F_NOP2_cat"/>
</dbReference>
<organism evidence="7 8">
    <name type="scientific">Thermosphaera aggregans (strain DSM 11486 / M11TL)</name>
    <dbReference type="NCBI Taxonomy" id="633148"/>
    <lineage>
        <taxon>Archaea</taxon>
        <taxon>Thermoproteota</taxon>
        <taxon>Thermoprotei</taxon>
        <taxon>Desulfurococcales</taxon>
        <taxon>Desulfurococcaceae</taxon>
        <taxon>Thermosphaera</taxon>
    </lineage>
</organism>
<keyword evidence="2 5" id="KW-0808">Transferase</keyword>
<dbReference type="InterPro" id="IPR015947">
    <property type="entry name" value="PUA-like_sf"/>
</dbReference>
<dbReference type="Pfam" id="PF01189">
    <property type="entry name" value="Methyltr_RsmB-F"/>
    <property type="match status" value="1"/>
</dbReference>